<dbReference type="EMBL" id="WTVR01000091">
    <property type="protein sequence ID" value="NMF91504.1"/>
    <property type="molecule type" value="Genomic_DNA"/>
</dbReference>
<comment type="caution">
    <text evidence="1">The sequence shown here is derived from an EMBL/GenBank/DDBJ whole genome shotgun (WGS) entry which is preliminary data.</text>
</comment>
<gene>
    <name evidence="1" type="ORF">GPA26_23875</name>
</gene>
<sequence>MSLQIELADYIDRTFSSRLSRPVEHKQDALIVNLENGVTLMVRYAADDAYSLRWSYGDAELGIDTAPLHRELTTFPNHLHDLEGKVRP</sequence>
<dbReference type="RefSeq" id="WP_169208817.1">
    <property type="nucleotide sequence ID" value="NZ_WTVR01000091.1"/>
</dbReference>
<dbReference type="Proteomes" id="UP000652074">
    <property type="component" value="Unassembled WGS sequence"/>
</dbReference>
<name>A0ABX1MU42_9RHOO</name>
<evidence type="ECO:0000313" key="1">
    <source>
        <dbReference type="EMBL" id="NMF91504.1"/>
    </source>
</evidence>
<proteinExistence type="predicted"/>
<reference evidence="1 2" key="1">
    <citation type="submission" date="2019-12" db="EMBL/GenBank/DDBJ databases">
        <title>Comparative genomics gives insights into the taxonomy of the Azoarcus-Aromatoleum group and reveals separate origins of nif in the plant-associated Azoarcus and non-plant-associated Aromatoleum sub-groups.</title>
        <authorList>
            <person name="Lafos M."/>
            <person name="Maluk M."/>
            <person name="Batista M."/>
            <person name="Junghare M."/>
            <person name="Carmona M."/>
            <person name="Faoro H."/>
            <person name="Cruz L.M."/>
            <person name="Battistoni F."/>
            <person name="De Souza E."/>
            <person name="Pedrosa F."/>
            <person name="Chen W.-M."/>
            <person name="Poole P.S."/>
            <person name="Dixon R.A."/>
            <person name="James E.K."/>
        </authorList>
    </citation>
    <scope>NUCLEOTIDE SEQUENCE [LARGE SCALE GENOMIC DNA]</scope>
    <source>
        <strain evidence="1 2">ToN1</strain>
    </source>
</reference>
<protein>
    <submittedName>
        <fullName evidence="1">Uncharacterized protein</fullName>
    </submittedName>
</protein>
<feature type="non-terminal residue" evidence="1">
    <location>
        <position position="88"/>
    </location>
</feature>
<evidence type="ECO:0000313" key="2">
    <source>
        <dbReference type="Proteomes" id="UP000652074"/>
    </source>
</evidence>
<keyword evidence="2" id="KW-1185">Reference proteome</keyword>
<accession>A0ABX1MU42</accession>
<organism evidence="1 2">
    <name type="scientific">Aromatoleum petrolei</name>
    <dbReference type="NCBI Taxonomy" id="76116"/>
    <lineage>
        <taxon>Bacteria</taxon>
        <taxon>Pseudomonadati</taxon>
        <taxon>Pseudomonadota</taxon>
        <taxon>Betaproteobacteria</taxon>
        <taxon>Rhodocyclales</taxon>
        <taxon>Rhodocyclaceae</taxon>
        <taxon>Aromatoleum</taxon>
    </lineage>
</organism>